<organism evidence="2 3">
    <name type="scientific">Bradyrhizobium lablabi</name>
    <dbReference type="NCBI Taxonomy" id="722472"/>
    <lineage>
        <taxon>Bacteria</taxon>
        <taxon>Pseudomonadati</taxon>
        <taxon>Pseudomonadota</taxon>
        <taxon>Alphaproteobacteria</taxon>
        <taxon>Hyphomicrobiales</taxon>
        <taxon>Nitrobacteraceae</taxon>
        <taxon>Bradyrhizobium</taxon>
    </lineage>
</organism>
<feature type="transmembrane region" description="Helical" evidence="1">
    <location>
        <begin position="76"/>
        <end position="96"/>
    </location>
</feature>
<evidence type="ECO:0000313" key="2">
    <source>
        <dbReference type="EMBL" id="KRR26206.1"/>
    </source>
</evidence>
<protein>
    <submittedName>
        <fullName evidence="2">ABC transporter permease</fullName>
    </submittedName>
</protein>
<gene>
    <name evidence="2" type="ORF">CQ14_21255</name>
</gene>
<proteinExistence type="predicted"/>
<dbReference type="Proteomes" id="UP000051660">
    <property type="component" value="Unassembled WGS sequence"/>
</dbReference>
<name>A0A0R3N2G3_9BRAD</name>
<keyword evidence="1" id="KW-1133">Transmembrane helix</keyword>
<feature type="transmembrane region" description="Helical" evidence="1">
    <location>
        <begin position="162"/>
        <end position="186"/>
    </location>
</feature>
<comment type="caution">
    <text evidence="2">The sequence shown here is derived from an EMBL/GenBank/DDBJ whole genome shotgun (WGS) entry which is preliminary data.</text>
</comment>
<dbReference type="EMBL" id="LLYB01000047">
    <property type="protein sequence ID" value="KRR26206.1"/>
    <property type="molecule type" value="Genomic_DNA"/>
</dbReference>
<evidence type="ECO:0000256" key="1">
    <source>
        <dbReference type="SAM" id="Phobius"/>
    </source>
</evidence>
<dbReference type="GO" id="GO:0005886">
    <property type="term" value="C:plasma membrane"/>
    <property type="evidence" value="ECO:0007669"/>
    <property type="project" value="UniProtKB-SubCell"/>
</dbReference>
<sequence>MTAREGSPFRGVGVIALKEAADHLSSARMHLIMALVLLTAIGAVYAAIGRLRDTTAEDPYLFLKLFTVAREPLPSFAAFLGFLLPLVAIALGFDSINGEYHRRTMSRLLAQPIYRDAVLFGKFLGGLLVIAIALLTLWLLMIGLGILFLGLPPSVADIVRSLAYLGATLACAGVWLALAIAFSAAIRSPATSALAALSVWLILTIFWGMIAPLLAGMIAPVDPLDPFSVLKQFEVQQSIARLSPQTLYAEVTAVLLDPGARSVGPLFMSQLQGALYGAPLPTLESVLIVWPQFSALVAAMILLFTVAYVVFQRQEVRA</sequence>
<dbReference type="AlphaFoldDB" id="A0A0R3N2G3"/>
<feature type="transmembrane region" description="Helical" evidence="1">
    <location>
        <begin position="193"/>
        <end position="219"/>
    </location>
</feature>
<accession>A0A0R3N2G3</accession>
<dbReference type="PANTHER" id="PTHR43471:SF14">
    <property type="entry name" value="ABC-2 TYPE TRANSPORT SYSTEM PERMEASE PROTEIN"/>
    <property type="match status" value="1"/>
</dbReference>
<dbReference type="GO" id="GO:0140359">
    <property type="term" value="F:ABC-type transporter activity"/>
    <property type="evidence" value="ECO:0007669"/>
    <property type="project" value="InterPro"/>
</dbReference>
<evidence type="ECO:0000313" key="3">
    <source>
        <dbReference type="Proteomes" id="UP000051660"/>
    </source>
</evidence>
<keyword evidence="1" id="KW-0812">Transmembrane</keyword>
<feature type="transmembrane region" description="Helical" evidence="1">
    <location>
        <begin position="117"/>
        <end position="150"/>
    </location>
</feature>
<dbReference type="PANTHER" id="PTHR43471">
    <property type="entry name" value="ABC TRANSPORTER PERMEASE"/>
    <property type="match status" value="1"/>
</dbReference>
<reference evidence="2 3" key="1">
    <citation type="submission" date="2014-03" db="EMBL/GenBank/DDBJ databases">
        <title>Bradyrhizobium valentinum sp. nov., isolated from effective nodules of Lupinus mariae-josephae, a lupine endemic of basic-lime soils in Eastern Spain.</title>
        <authorList>
            <person name="Duran D."/>
            <person name="Rey L."/>
            <person name="Navarro A."/>
            <person name="Busquets A."/>
            <person name="Imperial J."/>
            <person name="Ruiz-Argueso T."/>
        </authorList>
    </citation>
    <scope>NUCLEOTIDE SEQUENCE [LARGE SCALE GENOMIC DNA]</scope>
    <source>
        <strain evidence="2 3">CCBAU 23086</strain>
    </source>
</reference>
<dbReference type="OrthoDB" id="9795677at2"/>
<dbReference type="Pfam" id="PF12679">
    <property type="entry name" value="ABC2_membrane_2"/>
    <property type="match status" value="1"/>
</dbReference>
<feature type="transmembrane region" description="Helical" evidence="1">
    <location>
        <begin position="289"/>
        <end position="311"/>
    </location>
</feature>
<feature type="transmembrane region" description="Helical" evidence="1">
    <location>
        <begin position="31"/>
        <end position="48"/>
    </location>
</feature>
<keyword evidence="1" id="KW-0472">Membrane</keyword>